<feature type="region of interest" description="Disordered" evidence="1">
    <location>
        <begin position="56"/>
        <end position="93"/>
    </location>
</feature>
<proteinExistence type="predicted"/>
<dbReference type="RefSeq" id="WP_184637889.1">
    <property type="nucleotide sequence ID" value="NZ_BAABKT010000032.1"/>
</dbReference>
<feature type="transmembrane region" description="Helical" evidence="2">
    <location>
        <begin position="99"/>
        <end position="119"/>
    </location>
</feature>
<gene>
    <name evidence="4" type="ORF">HNR25_004206</name>
</gene>
<dbReference type="AlphaFoldDB" id="A0A841EBE0"/>
<keyword evidence="2" id="KW-1133">Transmembrane helix</keyword>
<evidence type="ECO:0000313" key="5">
    <source>
        <dbReference type="Proteomes" id="UP000578077"/>
    </source>
</evidence>
<feature type="transmembrane region" description="Helical" evidence="2">
    <location>
        <begin position="125"/>
        <end position="145"/>
    </location>
</feature>
<reference evidence="4 5" key="1">
    <citation type="submission" date="2020-08" db="EMBL/GenBank/DDBJ databases">
        <title>Sequencing the genomes of 1000 actinobacteria strains.</title>
        <authorList>
            <person name="Klenk H.-P."/>
        </authorList>
    </citation>
    <scope>NUCLEOTIDE SEQUENCE [LARGE SCALE GENOMIC DNA]</scope>
    <source>
        <strain evidence="4 5">DSM 44593</strain>
    </source>
</reference>
<organism evidence="4 5">
    <name type="scientific">Streptomonospora salina</name>
    <dbReference type="NCBI Taxonomy" id="104205"/>
    <lineage>
        <taxon>Bacteria</taxon>
        <taxon>Bacillati</taxon>
        <taxon>Actinomycetota</taxon>
        <taxon>Actinomycetes</taxon>
        <taxon>Streptosporangiales</taxon>
        <taxon>Nocardiopsidaceae</taxon>
        <taxon>Streptomonospora</taxon>
    </lineage>
</organism>
<dbReference type="EMBL" id="JACHLY010000001">
    <property type="protein sequence ID" value="MBB6000455.1"/>
    <property type="molecule type" value="Genomic_DNA"/>
</dbReference>
<dbReference type="InterPro" id="IPR012551">
    <property type="entry name" value="DUF1707_SHOCT-like"/>
</dbReference>
<sequence length="147" mass="15497">MSPDLTPRDELRASDADRDAVARRLSDALSDGRLDLAEHQSRLDSAMGARTLGELAPLTTDIPDPASPDPVPSGADPVDLARTGEENAPPSLRERTGTWHAWMGGAAVMTAVWLVSSIASGAVQGFWPVIPLGIWAMVIATSGGCRR</sequence>
<keyword evidence="2" id="KW-0812">Transmembrane</keyword>
<accession>A0A841EBE0</accession>
<evidence type="ECO:0000259" key="3">
    <source>
        <dbReference type="Pfam" id="PF08044"/>
    </source>
</evidence>
<dbReference type="Pfam" id="PF08044">
    <property type="entry name" value="DUF1707"/>
    <property type="match status" value="1"/>
</dbReference>
<keyword evidence="2" id="KW-0472">Membrane</keyword>
<name>A0A841EBE0_9ACTN</name>
<dbReference type="PANTHER" id="PTHR40763">
    <property type="entry name" value="MEMBRANE PROTEIN-RELATED"/>
    <property type="match status" value="1"/>
</dbReference>
<evidence type="ECO:0000256" key="1">
    <source>
        <dbReference type="SAM" id="MobiDB-lite"/>
    </source>
</evidence>
<protein>
    <recommendedName>
        <fullName evidence="3">DUF1707 domain-containing protein</fullName>
    </recommendedName>
</protein>
<dbReference type="PANTHER" id="PTHR40763:SF4">
    <property type="entry name" value="DUF1707 DOMAIN-CONTAINING PROTEIN"/>
    <property type="match status" value="1"/>
</dbReference>
<dbReference type="Proteomes" id="UP000578077">
    <property type="component" value="Unassembled WGS sequence"/>
</dbReference>
<comment type="caution">
    <text evidence="4">The sequence shown here is derived from an EMBL/GenBank/DDBJ whole genome shotgun (WGS) entry which is preliminary data.</text>
</comment>
<feature type="domain" description="DUF1707" evidence="3">
    <location>
        <begin position="11"/>
        <end position="63"/>
    </location>
</feature>
<evidence type="ECO:0000256" key="2">
    <source>
        <dbReference type="SAM" id="Phobius"/>
    </source>
</evidence>
<keyword evidence="5" id="KW-1185">Reference proteome</keyword>
<evidence type="ECO:0000313" key="4">
    <source>
        <dbReference type="EMBL" id="MBB6000455.1"/>
    </source>
</evidence>